<feature type="domain" description="Helix-turn-helix" evidence="2">
    <location>
        <begin position="18"/>
        <end position="63"/>
    </location>
</feature>
<accession>A0ABY7K3H3</accession>
<evidence type="ECO:0000259" key="2">
    <source>
        <dbReference type="Pfam" id="PF12728"/>
    </source>
</evidence>
<dbReference type="InterPro" id="IPR041657">
    <property type="entry name" value="HTH_17"/>
</dbReference>
<evidence type="ECO:0000313" key="3">
    <source>
        <dbReference type="EMBL" id="WAX58545.1"/>
    </source>
</evidence>
<dbReference type="Proteomes" id="UP001164693">
    <property type="component" value="Chromosome"/>
</dbReference>
<dbReference type="Pfam" id="PF12728">
    <property type="entry name" value="HTH_17"/>
    <property type="match status" value="1"/>
</dbReference>
<keyword evidence="4" id="KW-1185">Reference proteome</keyword>
<dbReference type="EMBL" id="CP097463">
    <property type="protein sequence ID" value="WAX58545.1"/>
    <property type="molecule type" value="Genomic_DNA"/>
</dbReference>
<evidence type="ECO:0000313" key="4">
    <source>
        <dbReference type="Proteomes" id="UP001164693"/>
    </source>
</evidence>
<proteinExistence type="predicted"/>
<sequence>MTTIDHDEAPIAVDLLTAARMLGIGRTMAYRLVREGQWPTPLLRIGKLIRVPMDPLRELLRQGSEATSSSVARTATGSARLHR</sequence>
<gene>
    <name evidence="3" type="ORF">M6B22_07210</name>
</gene>
<feature type="region of interest" description="Disordered" evidence="1">
    <location>
        <begin position="61"/>
        <end position="83"/>
    </location>
</feature>
<reference evidence="3" key="1">
    <citation type="submission" date="2022-05" db="EMBL/GenBank/DDBJ databases">
        <title>Jatrophihabitans sp. SB3-54 whole genome sequence.</title>
        <authorList>
            <person name="Suh M.K."/>
            <person name="Eom M.K."/>
            <person name="Kim J.S."/>
            <person name="Kim H.S."/>
            <person name="Do H.E."/>
            <person name="Shin Y.K."/>
            <person name="Lee J.-S."/>
        </authorList>
    </citation>
    <scope>NUCLEOTIDE SEQUENCE</scope>
    <source>
        <strain evidence="3">SB3-54</strain>
    </source>
</reference>
<name>A0ABY7K3H3_9ACTN</name>
<evidence type="ECO:0000256" key="1">
    <source>
        <dbReference type="SAM" id="MobiDB-lite"/>
    </source>
</evidence>
<dbReference type="RefSeq" id="WP_269445084.1">
    <property type="nucleotide sequence ID" value="NZ_CP097463.1"/>
</dbReference>
<organism evidence="3 4">
    <name type="scientific">Jatrophihabitans cynanchi</name>
    <dbReference type="NCBI Taxonomy" id="2944128"/>
    <lineage>
        <taxon>Bacteria</taxon>
        <taxon>Bacillati</taxon>
        <taxon>Actinomycetota</taxon>
        <taxon>Actinomycetes</taxon>
        <taxon>Jatrophihabitantales</taxon>
        <taxon>Jatrophihabitantaceae</taxon>
        <taxon>Jatrophihabitans</taxon>
    </lineage>
</organism>
<feature type="compositionally biased region" description="Polar residues" evidence="1">
    <location>
        <begin position="64"/>
        <end position="77"/>
    </location>
</feature>
<protein>
    <submittedName>
        <fullName evidence="3">Helix-turn-helix domain-containing protein</fullName>
    </submittedName>
</protein>